<gene>
    <name evidence="1" type="ORF">BDE40_3398</name>
</gene>
<dbReference type="InterPro" id="IPR021719">
    <property type="entry name" value="Prot_inh_I78"/>
</dbReference>
<dbReference type="Pfam" id="PF11720">
    <property type="entry name" value="Inhibitor_I78"/>
    <property type="match status" value="1"/>
</dbReference>
<dbReference type="PANTHER" id="PTHR39600">
    <property type="entry name" value="PEPTIDASE INHIBITOR I78 FAMILY PROTEIN"/>
    <property type="match status" value="1"/>
</dbReference>
<dbReference type="PANTHER" id="PTHR39600:SF1">
    <property type="entry name" value="PEPTIDASE INHIBITOR I78 FAMILY PROTEIN"/>
    <property type="match status" value="1"/>
</dbReference>
<name>A0A4R7LF65_9RHOB</name>
<dbReference type="Gene3D" id="3.30.10.10">
    <property type="entry name" value="Trypsin Inhibitor V, subunit A"/>
    <property type="match status" value="1"/>
</dbReference>
<comment type="caution">
    <text evidence="1">The sequence shown here is derived from an EMBL/GenBank/DDBJ whole genome shotgun (WGS) entry which is preliminary data.</text>
</comment>
<dbReference type="Proteomes" id="UP000294563">
    <property type="component" value="Unassembled WGS sequence"/>
</dbReference>
<sequence>MRFLLPLLLLLAACDDQFADPADFDGQPRCGAEAYYSLLGKKASALDNVDLPKSSRVLRPDDVITMDFSPDRLTIDIDRSGLISSVTCR</sequence>
<accession>A0A4R7LF65</accession>
<proteinExistence type="predicted"/>
<evidence type="ECO:0000313" key="1">
    <source>
        <dbReference type="EMBL" id="TDT73212.1"/>
    </source>
</evidence>
<keyword evidence="2" id="KW-1185">Reference proteome</keyword>
<reference evidence="1 2" key="1">
    <citation type="submission" date="2019-03" db="EMBL/GenBank/DDBJ databases">
        <title>Genomic Encyclopedia of Archaeal and Bacterial Type Strains, Phase II (KMG-II): from individual species to whole genera.</title>
        <authorList>
            <person name="Goeker M."/>
        </authorList>
    </citation>
    <scope>NUCLEOTIDE SEQUENCE [LARGE SCALE GENOMIC DNA]</scope>
    <source>
        <strain evidence="1 2">DSM 29467</strain>
    </source>
</reference>
<evidence type="ECO:0000313" key="2">
    <source>
        <dbReference type="Proteomes" id="UP000294563"/>
    </source>
</evidence>
<protein>
    <submittedName>
        <fullName evidence="1">Peptidase inhibitor I78 family protein</fullName>
    </submittedName>
</protein>
<dbReference type="EMBL" id="SOBH01000004">
    <property type="protein sequence ID" value="TDT73212.1"/>
    <property type="molecule type" value="Genomic_DNA"/>
</dbReference>
<dbReference type="OrthoDB" id="8724542at2"/>
<organism evidence="1 2">
    <name type="scientific">Litoreibacter halocynthiae</name>
    <dbReference type="NCBI Taxonomy" id="1242689"/>
    <lineage>
        <taxon>Bacteria</taxon>
        <taxon>Pseudomonadati</taxon>
        <taxon>Pseudomonadota</taxon>
        <taxon>Alphaproteobacteria</taxon>
        <taxon>Rhodobacterales</taxon>
        <taxon>Roseobacteraceae</taxon>
        <taxon>Litoreibacter</taxon>
    </lineage>
</organism>
<dbReference type="AlphaFoldDB" id="A0A4R7LF65"/>